<dbReference type="PROSITE" id="PS50011">
    <property type="entry name" value="PROTEIN_KINASE_DOM"/>
    <property type="match status" value="1"/>
</dbReference>
<dbReference type="OrthoDB" id="10252171at2759"/>
<accession>A0A0C2CFT8</accession>
<gene>
    <name evidence="7" type="ORF">ANCDUO_14649</name>
</gene>
<name>A0A0C2CFT8_9BILA</name>
<sequence length="291" mass="32298">LYLVAIPSSSTHSEAEFRFRGIREPSADRDATARARPSNLWTTGPDHCLFRGTLLEPGPQREIAIKKTWPATWHFEHFHVIKPSNARHVGGKEAHKLVRDQFPPFFAGPLCYPFQYQIVHRDIKPMNVLLDHFNGLLKIGDFGSAKTVHKVAKSTAYQVAILHKKAAPPRLSVKGRVRGAPVIGRNFQVVDHSSKTSVMTPDQSGWCADQSQDGETTPLSEKLRAAQVNVAWFIMTPIDPCASGDKILQSTRIIVRCRILQLDSRYAASATTTVPNVSPFKIADLWSAGCV</sequence>
<dbReference type="PANTHER" id="PTHR11584:SF369">
    <property type="entry name" value="MITOGEN-ACTIVATED PROTEIN KINASE KINASE KINASE 19-RELATED"/>
    <property type="match status" value="1"/>
</dbReference>
<evidence type="ECO:0000256" key="5">
    <source>
        <dbReference type="ARBA" id="ARBA00022840"/>
    </source>
</evidence>
<dbReference type="PROSITE" id="PS00108">
    <property type="entry name" value="PROTEIN_KINASE_ST"/>
    <property type="match status" value="1"/>
</dbReference>
<evidence type="ECO:0000256" key="4">
    <source>
        <dbReference type="ARBA" id="ARBA00022777"/>
    </source>
</evidence>
<keyword evidence="4" id="KW-0418">Kinase</keyword>
<organism evidence="7 8">
    <name type="scientific">Ancylostoma duodenale</name>
    <dbReference type="NCBI Taxonomy" id="51022"/>
    <lineage>
        <taxon>Eukaryota</taxon>
        <taxon>Metazoa</taxon>
        <taxon>Ecdysozoa</taxon>
        <taxon>Nematoda</taxon>
        <taxon>Chromadorea</taxon>
        <taxon>Rhabditida</taxon>
        <taxon>Rhabditina</taxon>
        <taxon>Rhabditomorpha</taxon>
        <taxon>Strongyloidea</taxon>
        <taxon>Ancylostomatidae</taxon>
        <taxon>Ancylostomatinae</taxon>
        <taxon>Ancylostoma</taxon>
    </lineage>
</organism>
<feature type="domain" description="Protein kinase" evidence="6">
    <location>
        <begin position="1"/>
        <end position="291"/>
    </location>
</feature>
<dbReference type="GO" id="GO:0005524">
    <property type="term" value="F:ATP binding"/>
    <property type="evidence" value="ECO:0007669"/>
    <property type="project" value="UniProtKB-KW"/>
</dbReference>
<keyword evidence="5" id="KW-0067">ATP-binding</keyword>
<keyword evidence="8" id="KW-1185">Reference proteome</keyword>
<dbReference type="InterPro" id="IPR011009">
    <property type="entry name" value="Kinase-like_dom_sf"/>
</dbReference>
<evidence type="ECO:0000256" key="1">
    <source>
        <dbReference type="ARBA" id="ARBA00022527"/>
    </source>
</evidence>
<reference evidence="7 8" key="1">
    <citation type="submission" date="2013-12" db="EMBL/GenBank/DDBJ databases">
        <title>Draft genome of the parsitic nematode Ancylostoma duodenale.</title>
        <authorList>
            <person name="Mitreva M."/>
        </authorList>
    </citation>
    <scope>NUCLEOTIDE SEQUENCE [LARGE SCALE GENOMIC DNA]</scope>
    <source>
        <strain evidence="7 8">Zhejiang</strain>
    </source>
</reference>
<dbReference type="Proteomes" id="UP000054047">
    <property type="component" value="Unassembled WGS sequence"/>
</dbReference>
<proteinExistence type="predicted"/>
<evidence type="ECO:0000256" key="2">
    <source>
        <dbReference type="ARBA" id="ARBA00022679"/>
    </source>
</evidence>
<feature type="non-terminal residue" evidence="7">
    <location>
        <position position="291"/>
    </location>
</feature>
<dbReference type="SUPFAM" id="SSF56112">
    <property type="entry name" value="Protein kinase-like (PK-like)"/>
    <property type="match status" value="1"/>
</dbReference>
<evidence type="ECO:0000313" key="7">
    <source>
        <dbReference type="EMBL" id="KIH55198.1"/>
    </source>
</evidence>
<dbReference type="GO" id="GO:0004674">
    <property type="term" value="F:protein serine/threonine kinase activity"/>
    <property type="evidence" value="ECO:0007669"/>
    <property type="project" value="UniProtKB-KW"/>
</dbReference>
<evidence type="ECO:0000256" key="3">
    <source>
        <dbReference type="ARBA" id="ARBA00022741"/>
    </source>
</evidence>
<protein>
    <recommendedName>
        <fullName evidence="6">Protein kinase domain-containing protein</fullName>
    </recommendedName>
</protein>
<dbReference type="Gene3D" id="1.10.510.10">
    <property type="entry name" value="Transferase(Phosphotransferase) domain 1"/>
    <property type="match status" value="1"/>
</dbReference>
<dbReference type="PANTHER" id="PTHR11584">
    <property type="entry name" value="SERINE/THREONINE PROTEIN KINASE"/>
    <property type="match status" value="1"/>
</dbReference>
<evidence type="ECO:0000313" key="8">
    <source>
        <dbReference type="Proteomes" id="UP000054047"/>
    </source>
</evidence>
<dbReference type="InterPro" id="IPR008271">
    <property type="entry name" value="Ser/Thr_kinase_AS"/>
</dbReference>
<evidence type="ECO:0000259" key="6">
    <source>
        <dbReference type="PROSITE" id="PS50011"/>
    </source>
</evidence>
<dbReference type="EMBL" id="KN737751">
    <property type="protein sequence ID" value="KIH55198.1"/>
    <property type="molecule type" value="Genomic_DNA"/>
</dbReference>
<dbReference type="AlphaFoldDB" id="A0A0C2CFT8"/>
<feature type="non-terminal residue" evidence="7">
    <location>
        <position position="1"/>
    </location>
</feature>
<dbReference type="Pfam" id="PF00069">
    <property type="entry name" value="Pkinase"/>
    <property type="match status" value="1"/>
</dbReference>
<dbReference type="InterPro" id="IPR000719">
    <property type="entry name" value="Prot_kinase_dom"/>
</dbReference>
<keyword evidence="3" id="KW-0547">Nucleotide-binding</keyword>
<keyword evidence="1" id="KW-0723">Serine/threonine-protein kinase</keyword>
<keyword evidence="2" id="KW-0808">Transferase</keyword>